<protein>
    <recommendedName>
        <fullName evidence="2">Kazal-like domain-containing protein</fullName>
    </recommendedName>
</protein>
<organism evidence="3">
    <name type="scientific">Tetraselmis sp. GSL018</name>
    <dbReference type="NCBI Taxonomy" id="582737"/>
    <lineage>
        <taxon>Eukaryota</taxon>
        <taxon>Viridiplantae</taxon>
        <taxon>Chlorophyta</taxon>
        <taxon>core chlorophytes</taxon>
        <taxon>Chlorodendrophyceae</taxon>
        <taxon>Chlorodendrales</taxon>
        <taxon>Chlorodendraceae</taxon>
        <taxon>Tetraselmis</taxon>
    </lineage>
</organism>
<evidence type="ECO:0000256" key="1">
    <source>
        <dbReference type="SAM" id="MobiDB-lite"/>
    </source>
</evidence>
<evidence type="ECO:0000259" key="2">
    <source>
        <dbReference type="PROSITE" id="PS51465"/>
    </source>
</evidence>
<name>A0A061R6D2_9CHLO</name>
<dbReference type="CDD" id="cd00104">
    <property type="entry name" value="KAZAL_FS"/>
    <property type="match status" value="1"/>
</dbReference>
<feature type="region of interest" description="Disordered" evidence="1">
    <location>
        <begin position="443"/>
        <end position="481"/>
    </location>
</feature>
<feature type="domain" description="Kazal-like" evidence="2">
    <location>
        <begin position="57"/>
        <end position="103"/>
    </location>
</feature>
<evidence type="ECO:0000313" key="3">
    <source>
        <dbReference type="EMBL" id="JAC66215.1"/>
    </source>
</evidence>
<dbReference type="PROSITE" id="PS51465">
    <property type="entry name" value="KAZAL_2"/>
    <property type="match status" value="1"/>
</dbReference>
<dbReference type="Gene3D" id="3.30.60.30">
    <property type="match status" value="2"/>
</dbReference>
<feature type="compositionally biased region" description="Basic and acidic residues" evidence="1">
    <location>
        <begin position="463"/>
        <end position="472"/>
    </location>
</feature>
<dbReference type="PANTHER" id="PTHR21131:SF0">
    <property type="entry name" value="GEO10195P1-RELATED"/>
    <property type="match status" value="1"/>
</dbReference>
<dbReference type="InterPro" id="IPR002350">
    <property type="entry name" value="Kazal_dom"/>
</dbReference>
<dbReference type="EMBL" id="GBEZ01020462">
    <property type="protein sequence ID" value="JAC66215.1"/>
    <property type="molecule type" value="Transcribed_RNA"/>
</dbReference>
<sequence>VIVNSVFLVRFCCQYFRMDNGNQILEATVILVGVFAAQFVCAAEKDFPDLSKNQTKKEGLARCLCGTFVQPVCSPDGVTYSNTCWAKCAGFAESQLTNGECGKKPDLFPEETKPSLCGHITDCVHLSSPANLDEDAFPICGWCRTQDDPQTGFPIPCSQSRVNETSCIPMEECVGEWILDNRHCFTEEITNLSPTSTESSAAVADEYVPSLSVQSQTSNSTNSVNASSVASSMVGLAVQKTSTLSDSRRVFESNGYQSRFDVNKTTYQLAGTVESCEYCLEEAADLVCSTTGTTLRNMCELQCRGLELKHSGDCFSSSNPPKAMTRWQAVCLAYCRANGVFAASGRVCGNDRNMYFSACEAHCFQVEVLSSQPCECLCTKEENVVSEGGHLVQVDFSGCSHAGDDSWCYTAGPCASAAAKPVLLKLDSGELIPDTIRMRDCVLNGDNEPRRGGNGEAAGAAGETDRSRRELQKPLQGQPGD</sequence>
<feature type="non-terminal residue" evidence="3">
    <location>
        <position position="1"/>
    </location>
</feature>
<dbReference type="AlphaFoldDB" id="A0A061R6D2"/>
<dbReference type="InterPro" id="IPR053265">
    <property type="entry name" value="Serpin"/>
</dbReference>
<dbReference type="Pfam" id="PF07648">
    <property type="entry name" value="Kazal_2"/>
    <property type="match status" value="2"/>
</dbReference>
<dbReference type="PROSITE" id="PS00282">
    <property type="entry name" value="KAZAL_1"/>
    <property type="match status" value="1"/>
</dbReference>
<accession>A0A061R6D2</accession>
<gene>
    <name evidence="3" type="ORF">TSPGSL018_14210</name>
</gene>
<dbReference type="SUPFAM" id="SSF100895">
    <property type="entry name" value="Kazal-type serine protease inhibitors"/>
    <property type="match status" value="1"/>
</dbReference>
<proteinExistence type="predicted"/>
<dbReference type="InterPro" id="IPR036058">
    <property type="entry name" value="Kazal_dom_sf"/>
</dbReference>
<dbReference type="PANTHER" id="PTHR21131">
    <property type="entry name" value="SERINE-TYPE ENDOPEPTIDASE INHIBITOR"/>
    <property type="match status" value="1"/>
</dbReference>
<reference evidence="3" key="1">
    <citation type="submission" date="2014-05" db="EMBL/GenBank/DDBJ databases">
        <title>The transcriptome of the halophilic microalga Tetraselmis sp. GSL018 isolated from the Great Salt Lake, Utah.</title>
        <authorList>
            <person name="Jinkerson R.E."/>
            <person name="D'Adamo S."/>
            <person name="Posewitz M.C."/>
        </authorList>
    </citation>
    <scope>NUCLEOTIDE SEQUENCE</scope>
    <source>
        <strain evidence="3">GSL018</strain>
    </source>
</reference>
<dbReference type="SMART" id="SM00280">
    <property type="entry name" value="KAZAL"/>
    <property type="match status" value="3"/>
</dbReference>
<dbReference type="Pfam" id="PF00050">
    <property type="entry name" value="Kazal_1"/>
    <property type="match status" value="1"/>
</dbReference>